<keyword evidence="9" id="KW-0498">Mitosis</keyword>
<keyword evidence="11" id="KW-0995">Kinetochore</keyword>
<keyword evidence="10" id="KW-0159">Chromosome partition</keyword>
<dbReference type="OrthoDB" id="5599235at2759"/>
<dbReference type="STRING" id="1220162.K1VBZ1"/>
<feature type="compositionally biased region" description="Low complexity" evidence="19">
    <location>
        <begin position="40"/>
        <end position="62"/>
    </location>
</feature>
<dbReference type="InParanoid" id="K1VBZ1"/>
<comment type="caution">
    <text evidence="20">The sequence shown here is derived from an EMBL/GenBank/DDBJ whole genome shotgun (WGS) entry which is preliminary data.</text>
</comment>
<keyword evidence="6" id="KW-0963">Cytoplasm</keyword>
<evidence type="ECO:0000256" key="2">
    <source>
        <dbReference type="ARBA" id="ARBA00004186"/>
    </source>
</evidence>
<keyword evidence="21" id="KW-1185">Reference proteome</keyword>
<organism evidence="20 21">
    <name type="scientific">Trichosporon asahii var. asahii (strain CBS 8904)</name>
    <name type="common">Yeast</name>
    <dbReference type="NCBI Taxonomy" id="1220162"/>
    <lineage>
        <taxon>Eukaryota</taxon>
        <taxon>Fungi</taxon>
        <taxon>Dikarya</taxon>
        <taxon>Basidiomycota</taxon>
        <taxon>Agaricomycotina</taxon>
        <taxon>Tremellomycetes</taxon>
        <taxon>Trichosporonales</taxon>
        <taxon>Trichosporonaceae</taxon>
        <taxon>Trichosporon</taxon>
    </lineage>
</organism>
<feature type="compositionally biased region" description="Pro residues" evidence="19">
    <location>
        <begin position="63"/>
        <end position="75"/>
    </location>
</feature>
<evidence type="ECO:0000256" key="11">
    <source>
        <dbReference type="ARBA" id="ARBA00022838"/>
    </source>
</evidence>
<evidence type="ECO:0000256" key="13">
    <source>
        <dbReference type="ARBA" id="ARBA00023212"/>
    </source>
</evidence>
<dbReference type="GO" id="GO:0005874">
    <property type="term" value="C:microtubule"/>
    <property type="evidence" value="ECO:0007669"/>
    <property type="project" value="UniProtKB-KW"/>
</dbReference>
<evidence type="ECO:0000256" key="3">
    <source>
        <dbReference type="ARBA" id="ARBA00004629"/>
    </source>
</evidence>
<keyword evidence="8" id="KW-0493">Microtubule</keyword>
<dbReference type="PANTHER" id="PTHR28216:SF1">
    <property type="entry name" value="DASH COMPLEX SUBUNIT DUO1"/>
    <property type="match status" value="1"/>
</dbReference>
<evidence type="ECO:0000256" key="18">
    <source>
        <dbReference type="ARBA" id="ARBA00044358"/>
    </source>
</evidence>
<protein>
    <recommendedName>
        <fullName evidence="17">DASH complex subunit DUO1</fullName>
    </recommendedName>
    <alternativeName>
        <fullName evidence="18">Outer kinetochore protein DUO1</fullName>
    </alternativeName>
</protein>
<feature type="compositionally biased region" description="Low complexity" evidence="19">
    <location>
        <begin position="314"/>
        <end position="328"/>
    </location>
</feature>
<gene>
    <name evidence="20" type="ORF">A1Q2_07349</name>
</gene>
<name>K1VBZ1_TRIAC</name>
<evidence type="ECO:0000256" key="16">
    <source>
        <dbReference type="ARBA" id="ARBA00023328"/>
    </source>
</evidence>
<evidence type="ECO:0000256" key="12">
    <source>
        <dbReference type="ARBA" id="ARBA00023054"/>
    </source>
</evidence>
<evidence type="ECO:0000256" key="5">
    <source>
        <dbReference type="ARBA" id="ARBA00022454"/>
    </source>
</evidence>
<keyword evidence="12" id="KW-0175">Coiled coil</keyword>
<evidence type="ECO:0000256" key="19">
    <source>
        <dbReference type="SAM" id="MobiDB-lite"/>
    </source>
</evidence>
<feature type="compositionally biased region" description="Low complexity" evidence="19">
    <location>
        <begin position="283"/>
        <end position="301"/>
    </location>
</feature>
<dbReference type="eggNOG" id="ENOG502SCC0">
    <property type="taxonomic scope" value="Eukaryota"/>
</dbReference>
<feature type="region of interest" description="Disordered" evidence="19">
    <location>
        <begin position="254"/>
        <end position="362"/>
    </location>
</feature>
<evidence type="ECO:0000256" key="7">
    <source>
        <dbReference type="ARBA" id="ARBA00022618"/>
    </source>
</evidence>
<feature type="compositionally biased region" description="Basic and acidic residues" evidence="19">
    <location>
        <begin position="254"/>
        <end position="282"/>
    </location>
</feature>
<comment type="similarity">
    <text evidence="4">Belongs to the DASH complex DUO1 family.</text>
</comment>
<feature type="compositionally biased region" description="Acidic residues" evidence="19">
    <location>
        <begin position="140"/>
        <end position="152"/>
    </location>
</feature>
<accession>K1VBZ1</accession>
<evidence type="ECO:0000256" key="15">
    <source>
        <dbReference type="ARBA" id="ARBA00023306"/>
    </source>
</evidence>
<keyword evidence="16" id="KW-0137">Centromere</keyword>
<evidence type="ECO:0000256" key="9">
    <source>
        <dbReference type="ARBA" id="ARBA00022776"/>
    </source>
</evidence>
<keyword evidence="13" id="KW-0206">Cytoskeleton</keyword>
<keyword evidence="14" id="KW-0539">Nucleus</keyword>
<dbReference type="GO" id="GO:0000278">
    <property type="term" value="P:mitotic cell cycle"/>
    <property type="evidence" value="ECO:0007669"/>
    <property type="project" value="InterPro"/>
</dbReference>
<evidence type="ECO:0000256" key="1">
    <source>
        <dbReference type="ARBA" id="ARBA00004123"/>
    </source>
</evidence>
<dbReference type="OMA" id="DQDWKGT"/>
<dbReference type="HOGENOM" id="CLU_663953_0_0_1"/>
<dbReference type="GO" id="GO:0007059">
    <property type="term" value="P:chromosome segregation"/>
    <property type="evidence" value="ECO:0007669"/>
    <property type="project" value="UniProtKB-KW"/>
</dbReference>
<feature type="compositionally biased region" description="Basic and acidic residues" evidence="19">
    <location>
        <begin position="153"/>
        <end position="174"/>
    </location>
</feature>
<dbReference type="Pfam" id="PF08651">
    <property type="entry name" value="DASH_Duo1"/>
    <property type="match status" value="1"/>
</dbReference>
<feature type="region of interest" description="Disordered" evidence="19">
    <location>
        <begin position="28"/>
        <end position="175"/>
    </location>
</feature>
<evidence type="ECO:0000256" key="14">
    <source>
        <dbReference type="ARBA" id="ARBA00023242"/>
    </source>
</evidence>
<dbReference type="GO" id="GO:0051301">
    <property type="term" value="P:cell division"/>
    <property type="evidence" value="ECO:0007669"/>
    <property type="project" value="UniProtKB-KW"/>
</dbReference>
<dbReference type="PANTHER" id="PTHR28216">
    <property type="entry name" value="DASH COMPLEX SUBUNIT DUO1"/>
    <property type="match status" value="1"/>
</dbReference>
<evidence type="ECO:0000256" key="6">
    <source>
        <dbReference type="ARBA" id="ARBA00022490"/>
    </source>
</evidence>
<keyword evidence="5" id="KW-0158">Chromosome</keyword>
<evidence type="ECO:0000313" key="20">
    <source>
        <dbReference type="EMBL" id="EKC98335.1"/>
    </source>
</evidence>
<evidence type="ECO:0000256" key="4">
    <source>
        <dbReference type="ARBA" id="ARBA00005366"/>
    </source>
</evidence>
<dbReference type="GO" id="GO:0072686">
    <property type="term" value="C:mitotic spindle"/>
    <property type="evidence" value="ECO:0007669"/>
    <property type="project" value="InterPro"/>
</dbReference>
<keyword evidence="15" id="KW-0131">Cell cycle</keyword>
<proteinExistence type="inferred from homology"/>
<evidence type="ECO:0000256" key="10">
    <source>
        <dbReference type="ARBA" id="ARBA00022829"/>
    </source>
</evidence>
<evidence type="ECO:0000313" key="21">
    <source>
        <dbReference type="Proteomes" id="UP000006757"/>
    </source>
</evidence>
<dbReference type="InterPro" id="IPR013960">
    <property type="entry name" value="DASH_Duo1"/>
</dbReference>
<dbReference type="Proteomes" id="UP000006757">
    <property type="component" value="Unassembled WGS sequence"/>
</dbReference>
<comment type="subcellular location">
    <subcellularLocation>
        <location evidence="3">Chromosome</location>
        <location evidence="3">Centromere</location>
        <location evidence="3">Kinetochore</location>
    </subcellularLocation>
    <subcellularLocation>
        <location evidence="2">Cytoplasm</location>
        <location evidence="2">Cytoskeleton</location>
        <location evidence="2">Spindle</location>
    </subcellularLocation>
    <subcellularLocation>
        <location evidence="1">Nucleus</location>
    </subcellularLocation>
</comment>
<feature type="compositionally biased region" description="Low complexity" evidence="19">
    <location>
        <begin position="114"/>
        <end position="123"/>
    </location>
</feature>
<dbReference type="AlphaFoldDB" id="K1VBZ1"/>
<reference evidence="20 21" key="1">
    <citation type="journal article" date="2012" name="Eukaryot. Cell">
        <title>Genome sequence of the Trichosporon asahii environmental strain CBS 8904.</title>
        <authorList>
            <person name="Yang R.Y."/>
            <person name="Li H.T."/>
            <person name="Zhu H."/>
            <person name="Zhou G.P."/>
            <person name="Wang M."/>
            <person name="Wang L."/>
        </authorList>
    </citation>
    <scope>NUCLEOTIDE SEQUENCE [LARGE SCALE GENOMIC DNA]</scope>
    <source>
        <strain evidence="20 21">CBS 8904</strain>
    </source>
</reference>
<sequence length="362" mass="38572">MDSPFLTNKPLDDEDGTLVLADLSIADEESFDIPAPPRGLPRGAAASTSASSSIASSSSRQPPVAPPSAARPPSKPRFSLFAPGMAEVTPAHTSTLRPAARPPLDPPSERSERSQPSTSQAPERPSESERRPPTFAWDETVQEVEEVDEEERREDAEPERREDPQTAEARDESLRTSLAELKRINTVFDTLMGALEEGRAHNTTSALLDDYVKLLGQAEHTRQLVMNEKWTGAEDDAAALQEEADRAAERAAAEEARRAAEAEEAARRERERQAAAEREAAAKARSAAATRGRPGVRPTRGGLRGRGSSIPAPSRSRPTSAAGTAAGTTAGGGHARTTSGFRRPASGLGGRYANVPSSGYGR</sequence>
<evidence type="ECO:0000256" key="17">
    <source>
        <dbReference type="ARBA" id="ARBA00044152"/>
    </source>
</evidence>
<dbReference type="GO" id="GO:0042729">
    <property type="term" value="C:DASH complex"/>
    <property type="evidence" value="ECO:0007669"/>
    <property type="project" value="InterPro"/>
</dbReference>
<dbReference type="EMBL" id="AMBO01000391">
    <property type="protein sequence ID" value="EKC98335.1"/>
    <property type="molecule type" value="Genomic_DNA"/>
</dbReference>
<keyword evidence="7" id="KW-0132">Cell division</keyword>
<evidence type="ECO:0000256" key="8">
    <source>
        <dbReference type="ARBA" id="ARBA00022701"/>
    </source>
</evidence>